<geneLocation type="chloroplast" evidence="5"/>
<dbReference type="PANTHER" id="PTHR45266">
    <property type="entry name" value="OXALOACETATE DECARBOXYLASE ALPHA CHAIN"/>
    <property type="match status" value="1"/>
</dbReference>
<feature type="domain" description="Lipoyl-binding" evidence="4">
    <location>
        <begin position="99"/>
        <end position="175"/>
    </location>
</feature>
<protein>
    <recommendedName>
        <fullName evidence="1 3">Biotin carboxyl carrier protein of acetyl-CoA carboxylase</fullName>
    </recommendedName>
</protein>
<keyword evidence="3" id="KW-0275">Fatty acid biosynthesis</keyword>
<dbReference type="Gene3D" id="2.40.50.100">
    <property type="match status" value="1"/>
</dbReference>
<gene>
    <name evidence="5" type="primary">accB</name>
</gene>
<comment type="pathway">
    <text evidence="3">Lipid metabolism; fatty acid biosynthesis.</text>
</comment>
<accession>A0A1Z1MV40</accession>
<evidence type="ECO:0000259" key="4">
    <source>
        <dbReference type="PROSITE" id="PS50968"/>
    </source>
</evidence>
<dbReference type="RefSeq" id="YP_009399745.1">
    <property type="nucleotide sequence ID" value="NC_035298.1"/>
</dbReference>
<dbReference type="InterPro" id="IPR011053">
    <property type="entry name" value="Single_hybrid_motif"/>
</dbReference>
<dbReference type="InterPro" id="IPR050709">
    <property type="entry name" value="Biotin_Carboxyl_Carrier/Decarb"/>
</dbReference>
<dbReference type="NCBIfam" id="TIGR00531">
    <property type="entry name" value="BCCP"/>
    <property type="match status" value="1"/>
</dbReference>
<comment type="function">
    <text evidence="3">This protein is a component of the acetyl coenzyme A carboxylase complex; first, biotin carboxylase catalyzes the carboxylation of the carrier protein and then the transcarboxylase transfers the carboxyl group to form malonyl-CoA.</text>
</comment>
<dbReference type="GO" id="GO:0009507">
    <property type="term" value="C:chloroplast"/>
    <property type="evidence" value="ECO:0007669"/>
    <property type="project" value="UniProtKB-SubCell"/>
</dbReference>
<dbReference type="InterPro" id="IPR000089">
    <property type="entry name" value="Biotin_lipoyl"/>
</dbReference>
<dbReference type="SUPFAM" id="SSF51230">
    <property type="entry name" value="Single hybrid motif"/>
    <property type="match status" value="1"/>
</dbReference>
<comment type="subcellular location">
    <subcellularLocation>
        <location evidence="3">Plastid</location>
        <location evidence="3">Chloroplast</location>
    </subcellularLocation>
</comment>
<keyword evidence="2 3" id="KW-0092">Biotin</keyword>
<sequence>MSNLKNVKNLINSINKNNISQIKIRNNETEILISRSKKKLNQQNAKFNFVRNTESNHENDKGYKDKENSSTVILKTNKINTQDVNKKVQEDITETSNKYATIISPMVGTFYRSPGPNEPPFVEINETVKAKQTVCIIEAMKLMNEIEAETEGEIVEILVKDGEIVDCGQALMKVKIQ</sequence>
<organism evidence="5">
    <name type="scientific">Digenea simplex</name>
    <name type="common">Marine red alga</name>
    <name type="synonym">Conferva simplex</name>
    <dbReference type="NCBI Taxonomy" id="945030"/>
    <lineage>
        <taxon>Eukaryota</taxon>
        <taxon>Rhodophyta</taxon>
        <taxon>Florideophyceae</taxon>
        <taxon>Rhodymeniophycidae</taxon>
        <taxon>Ceramiales</taxon>
        <taxon>Rhodomelaceae</taxon>
        <taxon>Polysiphonioideae</taxon>
        <taxon>Digenea</taxon>
    </lineage>
</organism>
<dbReference type="EMBL" id="MF101465">
    <property type="protein sequence ID" value="ARW69564.1"/>
    <property type="molecule type" value="Genomic_DNA"/>
</dbReference>
<proteinExistence type="predicted"/>
<keyword evidence="3 5" id="KW-0934">Plastid</keyword>
<dbReference type="PROSITE" id="PS50968">
    <property type="entry name" value="BIOTINYL_LIPOYL"/>
    <property type="match status" value="1"/>
</dbReference>
<dbReference type="GeneID" id="33362255"/>
<reference evidence="5" key="1">
    <citation type="journal article" date="2017" name="J. Phycol.">
        <title>Analysis of chloroplast genomes and a supermatrix inform reclassification of the Rhodomelaceae (Rhodophyta).</title>
        <authorList>
            <person name="Diaz-Tapia P."/>
            <person name="Maggs C.A."/>
            <person name="West J.A."/>
            <person name="Verbruggen H."/>
        </authorList>
    </citation>
    <scope>NUCLEOTIDE SEQUENCE</scope>
    <source>
        <strain evidence="5">PD1820</strain>
    </source>
</reference>
<dbReference type="GO" id="GO:0006633">
    <property type="term" value="P:fatty acid biosynthetic process"/>
    <property type="evidence" value="ECO:0007669"/>
    <property type="project" value="UniProtKB-UniPathway"/>
</dbReference>
<name>A0A1Z1MV40_DIGSM</name>
<dbReference type="UniPathway" id="UPA00094"/>
<keyword evidence="3" id="KW-0443">Lipid metabolism</keyword>
<dbReference type="CDD" id="cd06850">
    <property type="entry name" value="biotinyl_domain"/>
    <property type="match status" value="1"/>
</dbReference>
<dbReference type="GO" id="GO:0003989">
    <property type="term" value="F:acetyl-CoA carboxylase activity"/>
    <property type="evidence" value="ECO:0007669"/>
    <property type="project" value="InterPro"/>
</dbReference>
<dbReference type="AlphaFoldDB" id="A0A1Z1MV40"/>
<dbReference type="Pfam" id="PF00364">
    <property type="entry name" value="Biotin_lipoyl"/>
    <property type="match status" value="1"/>
</dbReference>
<evidence type="ECO:0000313" key="5">
    <source>
        <dbReference type="EMBL" id="ARW69564.1"/>
    </source>
</evidence>
<dbReference type="GO" id="GO:0009317">
    <property type="term" value="C:acetyl-CoA carboxylase complex"/>
    <property type="evidence" value="ECO:0007669"/>
    <property type="project" value="InterPro"/>
</dbReference>
<dbReference type="PANTHER" id="PTHR45266:SF3">
    <property type="entry name" value="OXALOACETATE DECARBOXYLASE ALPHA CHAIN"/>
    <property type="match status" value="1"/>
</dbReference>
<dbReference type="InterPro" id="IPR001249">
    <property type="entry name" value="AcCoA_biotinCC"/>
</dbReference>
<keyword evidence="3" id="KW-0276">Fatty acid metabolism</keyword>
<dbReference type="PRINTS" id="PR01071">
    <property type="entry name" value="ACOABIOTINCC"/>
</dbReference>
<keyword evidence="3" id="KW-0444">Lipid biosynthesis</keyword>
<evidence type="ECO:0000256" key="2">
    <source>
        <dbReference type="ARBA" id="ARBA00023267"/>
    </source>
</evidence>
<evidence type="ECO:0000256" key="1">
    <source>
        <dbReference type="ARBA" id="ARBA00017562"/>
    </source>
</evidence>
<evidence type="ECO:0000256" key="3">
    <source>
        <dbReference type="RuleBase" id="RU364072"/>
    </source>
</evidence>
<keyword evidence="3 5" id="KW-0150">Chloroplast</keyword>